<evidence type="ECO:0000256" key="2">
    <source>
        <dbReference type="ARBA" id="ARBA00022737"/>
    </source>
</evidence>
<comment type="caution">
    <text evidence="4">The sequence shown here is derived from an EMBL/GenBank/DDBJ whole genome shotgun (WGS) entry which is preliminary data.</text>
</comment>
<dbReference type="PANTHER" id="PTHR46093">
    <property type="entry name" value="ACYL-COA-BINDING DOMAIN-CONTAINING PROTEIN 5"/>
    <property type="match status" value="1"/>
</dbReference>
<keyword evidence="5" id="KW-1185">Reference proteome</keyword>
<dbReference type="OrthoDB" id="10250130at2759"/>
<dbReference type="Gene3D" id="2.120.10.80">
    <property type="entry name" value="Kelch-type beta propeller"/>
    <property type="match status" value="2"/>
</dbReference>
<reference evidence="4" key="1">
    <citation type="submission" date="2021-10" db="EMBL/GenBank/DDBJ databases">
        <title>Tropical sea cucumber genome reveals ecological adaptation and Cuvierian tubules defense mechanism.</title>
        <authorList>
            <person name="Chen T."/>
        </authorList>
    </citation>
    <scope>NUCLEOTIDE SEQUENCE</scope>
    <source>
        <strain evidence="4">Nanhai2018</strain>
        <tissue evidence="4">Muscle</tissue>
    </source>
</reference>
<keyword evidence="2" id="KW-0677">Repeat</keyword>
<dbReference type="PANTHER" id="PTHR46093:SF19">
    <property type="entry name" value="RAB9 EFFECTOR PROTEIN WITH KELCH MOTIFS-LIKE"/>
    <property type="match status" value="1"/>
</dbReference>
<evidence type="ECO:0000256" key="1">
    <source>
        <dbReference type="ARBA" id="ARBA00022441"/>
    </source>
</evidence>
<protein>
    <submittedName>
        <fullName evidence="4">RING finger protein B</fullName>
    </submittedName>
</protein>
<feature type="region of interest" description="Disordered" evidence="3">
    <location>
        <begin position="1"/>
        <end position="40"/>
    </location>
</feature>
<sequence length="351" mass="38605">MVPASRRLRLSDSVKNSETPRRNKRSLSKVSPAADCTEDKPTERWGHAMCVTGPDTMMLVGGQGAGQVISKDALWELNSSTSTWSVPEVEQLVSRPELRTGHTITYDHVLNLLYVFGGSKNVRWYNDMFVLDLSDKQWSFIDAEGNAPTRAYHTSTFFRGEMFVFGGIYPNPNLEPDSCSNDLFIFSSVSNNWYKPLVLGPKPKPRSGHSATLLGDKLVIFGGWDAPVCFNDVYILDLGLMEFSSPVVEGKAPSPRSWHASCALSNNRVLIHGGYNGYHALSDAFVFSLDTLRWQQVTLEGSGPVGARAGHTICVIPDGIDEGAVTDKIVMFGGGDNEDNFFNDLIFITAP</sequence>
<dbReference type="EMBL" id="JAIZAY010000003">
    <property type="protein sequence ID" value="KAJ8044955.1"/>
    <property type="molecule type" value="Genomic_DNA"/>
</dbReference>
<evidence type="ECO:0000313" key="4">
    <source>
        <dbReference type="EMBL" id="KAJ8044955.1"/>
    </source>
</evidence>
<evidence type="ECO:0000256" key="3">
    <source>
        <dbReference type="SAM" id="MobiDB-lite"/>
    </source>
</evidence>
<dbReference type="Pfam" id="PF13415">
    <property type="entry name" value="Beta-prop_FBX42"/>
    <property type="match status" value="1"/>
</dbReference>
<gene>
    <name evidence="4" type="ORF">HOLleu_07860</name>
</gene>
<dbReference type="InterPro" id="IPR015915">
    <property type="entry name" value="Kelch-typ_b-propeller"/>
</dbReference>
<dbReference type="Proteomes" id="UP001152320">
    <property type="component" value="Chromosome 3"/>
</dbReference>
<proteinExistence type="predicted"/>
<name>A0A9Q1HGF5_HOLLE</name>
<dbReference type="InterPro" id="IPR006652">
    <property type="entry name" value="Kelch_1"/>
</dbReference>
<organism evidence="4 5">
    <name type="scientific">Holothuria leucospilota</name>
    <name type="common">Black long sea cucumber</name>
    <name type="synonym">Mertensiothuria leucospilota</name>
    <dbReference type="NCBI Taxonomy" id="206669"/>
    <lineage>
        <taxon>Eukaryota</taxon>
        <taxon>Metazoa</taxon>
        <taxon>Echinodermata</taxon>
        <taxon>Eleutherozoa</taxon>
        <taxon>Echinozoa</taxon>
        <taxon>Holothuroidea</taxon>
        <taxon>Aspidochirotacea</taxon>
        <taxon>Aspidochirotida</taxon>
        <taxon>Holothuriidae</taxon>
        <taxon>Holothuria</taxon>
    </lineage>
</organism>
<evidence type="ECO:0000313" key="5">
    <source>
        <dbReference type="Proteomes" id="UP001152320"/>
    </source>
</evidence>
<dbReference type="SUPFAM" id="SSF117281">
    <property type="entry name" value="Kelch motif"/>
    <property type="match status" value="1"/>
</dbReference>
<accession>A0A9Q1HGF5</accession>
<dbReference type="AlphaFoldDB" id="A0A9Q1HGF5"/>
<keyword evidence="1" id="KW-0880">Kelch repeat</keyword>
<dbReference type="SMART" id="SM00612">
    <property type="entry name" value="Kelch"/>
    <property type="match status" value="4"/>
</dbReference>